<protein>
    <recommendedName>
        <fullName evidence="5">Aerobic glycerol-3-phosphate dehydrogenase</fullName>
        <ecNumber evidence="4">1.1.5.3</ecNumber>
    </recommendedName>
</protein>
<comment type="pathway">
    <text evidence="2">Polyol metabolism; glycerol degradation via glycerol kinase pathway; glycerone phosphate from sn-glycerol 3-phosphate (aerobic route): step 1/1.</text>
</comment>
<dbReference type="Proteomes" id="UP000752012">
    <property type="component" value="Unassembled WGS sequence"/>
</dbReference>
<organism evidence="11 12">
    <name type="scientific">Alkalicoccus luteus</name>
    <dbReference type="NCBI Taxonomy" id="1237094"/>
    <lineage>
        <taxon>Bacteria</taxon>
        <taxon>Bacillati</taxon>
        <taxon>Bacillota</taxon>
        <taxon>Bacilli</taxon>
        <taxon>Bacillales</taxon>
        <taxon>Bacillaceae</taxon>
        <taxon>Alkalicoccus</taxon>
    </lineage>
</organism>
<dbReference type="SUPFAM" id="SSF54373">
    <property type="entry name" value="FAD-linked reductases, C-terminal domain"/>
    <property type="match status" value="1"/>
</dbReference>
<dbReference type="GO" id="GO:0004368">
    <property type="term" value="F:glycerol-3-phosphate dehydrogenase (quinone) activity"/>
    <property type="evidence" value="ECO:0007669"/>
    <property type="project" value="UniProtKB-EC"/>
</dbReference>
<dbReference type="Gene3D" id="3.50.50.60">
    <property type="entry name" value="FAD/NAD(P)-binding domain"/>
    <property type="match status" value="1"/>
</dbReference>
<keyword evidence="7" id="KW-0274">FAD</keyword>
<evidence type="ECO:0000256" key="6">
    <source>
        <dbReference type="ARBA" id="ARBA00022630"/>
    </source>
</evidence>
<dbReference type="AlphaFoldDB" id="A0A969TXA8"/>
<feature type="domain" description="FAD dependent oxidoreductase" evidence="10">
    <location>
        <begin position="3"/>
        <end position="330"/>
    </location>
</feature>
<comment type="similarity">
    <text evidence="3">Belongs to the FAD-dependent glycerol-3-phosphate dehydrogenase family.</text>
</comment>
<comment type="catalytic activity">
    <reaction evidence="9">
        <text>a quinone + sn-glycerol 3-phosphate = dihydroxyacetone phosphate + a quinol</text>
        <dbReference type="Rhea" id="RHEA:18977"/>
        <dbReference type="ChEBI" id="CHEBI:24646"/>
        <dbReference type="ChEBI" id="CHEBI:57597"/>
        <dbReference type="ChEBI" id="CHEBI:57642"/>
        <dbReference type="ChEBI" id="CHEBI:132124"/>
        <dbReference type="EC" id="1.1.5.3"/>
    </reaction>
</comment>
<dbReference type="SUPFAM" id="SSF51971">
    <property type="entry name" value="Nucleotide-binding domain"/>
    <property type="match status" value="1"/>
</dbReference>
<dbReference type="InterPro" id="IPR000447">
    <property type="entry name" value="G3P_DH_FAD-dep"/>
</dbReference>
<evidence type="ECO:0000259" key="10">
    <source>
        <dbReference type="Pfam" id="PF01266"/>
    </source>
</evidence>
<dbReference type="InterPro" id="IPR006076">
    <property type="entry name" value="FAD-dep_OxRdtase"/>
</dbReference>
<proteinExistence type="inferred from homology"/>
<evidence type="ECO:0000256" key="4">
    <source>
        <dbReference type="ARBA" id="ARBA00013029"/>
    </source>
</evidence>
<sequence length="349" mass="36817">MYDLIVIGGGVNGMASAVHAARKGLKTIVLERDKPGAGASSAAAGMLGASTEWLPDEKIRSYAESARDYLKKWVPDLEKQTGVQAGLKKTGAWRLAYSEKGREELEAHAEKAGLTLEEAPEIDGVRQPLAGISFPQEAQVEATAYLNTLAAAAEAAGVDIIYPAQATNVAAENGFWAVTAAGKVYVGRHVLYAGGIGPAPCPGMPEMVPVKGECLRFQPESPVLNTVLVTETVYLVPKADGSVICGATETPYDTTLHVKPASEEWLLNEAVRICPELSGGAVNQKWAGVRPKSVHGRPAIGRLAAGLYVNTGHYRNGILFSGYTGKLLAEACESGTVPEALQPFHPEGE</sequence>
<evidence type="ECO:0000256" key="1">
    <source>
        <dbReference type="ARBA" id="ARBA00001974"/>
    </source>
</evidence>
<dbReference type="InterPro" id="IPR036188">
    <property type="entry name" value="FAD/NAD-bd_sf"/>
</dbReference>
<dbReference type="EC" id="1.1.5.3" evidence="4"/>
<evidence type="ECO:0000256" key="5">
    <source>
        <dbReference type="ARBA" id="ARBA00017956"/>
    </source>
</evidence>
<keyword evidence="12" id="KW-1185">Reference proteome</keyword>
<reference evidence="11 12" key="1">
    <citation type="submission" date="2020-03" db="EMBL/GenBank/DDBJ databases">
        <title>Assessment of the enzymatic potential of alkaline-tolerant lipase obtained from Bacillus luteus H11 (technogenic soil) for the bioremediation of saline soils contaminated with petroleum substances.</title>
        <authorList>
            <person name="Kalwasinska A."/>
        </authorList>
    </citation>
    <scope>NUCLEOTIDE SEQUENCE [LARGE SCALE GENOMIC DNA]</scope>
    <source>
        <strain evidence="11 12">H11</strain>
    </source>
</reference>
<dbReference type="RefSeq" id="WP_168007211.1">
    <property type="nucleotide sequence ID" value="NZ_JAATHJ010000016.1"/>
</dbReference>
<dbReference type="Pfam" id="PF01266">
    <property type="entry name" value="DAO"/>
    <property type="match status" value="1"/>
</dbReference>
<evidence type="ECO:0000313" key="12">
    <source>
        <dbReference type="Proteomes" id="UP000752012"/>
    </source>
</evidence>
<dbReference type="EMBL" id="JAATHJ010000016">
    <property type="protein sequence ID" value="NJP38079.1"/>
    <property type="molecule type" value="Genomic_DNA"/>
</dbReference>
<keyword evidence="8" id="KW-0560">Oxidoreductase</keyword>
<dbReference type="PANTHER" id="PTHR13847">
    <property type="entry name" value="SARCOSINE DEHYDROGENASE-RELATED"/>
    <property type="match status" value="1"/>
</dbReference>
<evidence type="ECO:0000256" key="9">
    <source>
        <dbReference type="ARBA" id="ARBA00049055"/>
    </source>
</evidence>
<dbReference type="PRINTS" id="PR01001">
    <property type="entry name" value="FADG3PDH"/>
</dbReference>
<evidence type="ECO:0000256" key="3">
    <source>
        <dbReference type="ARBA" id="ARBA00007330"/>
    </source>
</evidence>
<dbReference type="PANTHER" id="PTHR13847:SF289">
    <property type="entry name" value="GLYCINE OXIDASE"/>
    <property type="match status" value="1"/>
</dbReference>
<evidence type="ECO:0000256" key="2">
    <source>
        <dbReference type="ARBA" id="ARBA00004977"/>
    </source>
</evidence>
<evidence type="ECO:0000256" key="7">
    <source>
        <dbReference type="ARBA" id="ARBA00022827"/>
    </source>
</evidence>
<gene>
    <name evidence="11" type="ORF">HCN83_10845</name>
</gene>
<keyword evidence="6" id="KW-0285">Flavoprotein</keyword>
<evidence type="ECO:0000313" key="11">
    <source>
        <dbReference type="EMBL" id="NJP38079.1"/>
    </source>
</evidence>
<evidence type="ECO:0000256" key="8">
    <source>
        <dbReference type="ARBA" id="ARBA00023002"/>
    </source>
</evidence>
<dbReference type="Gene3D" id="3.30.9.10">
    <property type="entry name" value="D-Amino Acid Oxidase, subunit A, domain 2"/>
    <property type="match status" value="1"/>
</dbReference>
<accession>A0A969TXA8</accession>
<comment type="cofactor">
    <cofactor evidence="1">
        <name>FAD</name>
        <dbReference type="ChEBI" id="CHEBI:57692"/>
    </cofactor>
</comment>
<comment type="caution">
    <text evidence="11">The sequence shown here is derived from an EMBL/GenBank/DDBJ whole genome shotgun (WGS) entry which is preliminary data.</text>
</comment>
<dbReference type="GO" id="GO:0005737">
    <property type="term" value="C:cytoplasm"/>
    <property type="evidence" value="ECO:0007669"/>
    <property type="project" value="TreeGrafter"/>
</dbReference>
<dbReference type="GO" id="GO:0006072">
    <property type="term" value="P:glycerol-3-phosphate metabolic process"/>
    <property type="evidence" value="ECO:0007669"/>
    <property type="project" value="InterPro"/>
</dbReference>
<name>A0A969TXA8_9BACI</name>